<accession>V9TUL5</accession>
<evidence type="ECO:0000256" key="4">
    <source>
        <dbReference type="ARBA" id="ARBA00023136"/>
    </source>
</evidence>
<dbReference type="Pfam" id="PF06305">
    <property type="entry name" value="LapA_dom"/>
    <property type="match status" value="1"/>
</dbReference>
<sequence>MRYVNNWVLTLIYFCIKLPITAAVILFAVSNWKSISLKLWPLPGVLDIPMSLVFVLALVIGFIVGAVIAWSWGFNHNMRANRAEKRLKTLESELTFMRVREEEIRTQLPKASKSFNFIDKQIS</sequence>
<reference evidence="7 8" key="1">
    <citation type="journal article" date="2013" name="PLoS ONE">
        <title>Bacterial endosymbiosis in a chordate host: long-term co-evolution and conservation of secondary metabolism.</title>
        <authorList>
            <person name="Kwan J.C."/>
            <person name="Schmidt E.W."/>
        </authorList>
    </citation>
    <scope>NUCLEOTIDE SEQUENCE [LARGE SCALE GENOMIC DNA]</scope>
    <source>
        <strain evidence="8">faulkneri L5</strain>
    </source>
</reference>
<evidence type="ECO:0000313" key="7">
    <source>
        <dbReference type="EMBL" id="AHC73842.1"/>
    </source>
</evidence>
<feature type="domain" description="Lipopolysaccharide assembly protein A" evidence="6">
    <location>
        <begin position="34"/>
        <end position="94"/>
    </location>
</feature>
<feature type="transmembrane region" description="Helical" evidence="5">
    <location>
        <begin position="7"/>
        <end position="28"/>
    </location>
</feature>
<dbReference type="InterPro" id="IPR010445">
    <property type="entry name" value="LapA_dom"/>
</dbReference>
<keyword evidence="3 5" id="KW-1133">Transmembrane helix</keyword>
<dbReference type="STRING" id="1401328.P856_631"/>
<dbReference type="AlphaFoldDB" id="V9TUL5"/>
<dbReference type="Proteomes" id="UP000018700">
    <property type="component" value="Chromosome"/>
</dbReference>
<keyword evidence="1" id="KW-1003">Cell membrane</keyword>
<feature type="transmembrane region" description="Helical" evidence="5">
    <location>
        <begin position="48"/>
        <end position="72"/>
    </location>
</feature>
<evidence type="ECO:0000259" key="6">
    <source>
        <dbReference type="Pfam" id="PF06305"/>
    </source>
</evidence>
<dbReference type="HOGENOM" id="CLU_154612_1_1_5"/>
<evidence type="ECO:0000256" key="2">
    <source>
        <dbReference type="ARBA" id="ARBA00022692"/>
    </source>
</evidence>
<dbReference type="KEGG" id="efk:P856_631"/>
<keyword evidence="2 5" id="KW-0812">Transmembrane</keyword>
<evidence type="ECO:0000313" key="8">
    <source>
        <dbReference type="Proteomes" id="UP000018700"/>
    </source>
</evidence>
<proteinExistence type="predicted"/>
<evidence type="ECO:0000256" key="1">
    <source>
        <dbReference type="ARBA" id="ARBA00022475"/>
    </source>
</evidence>
<keyword evidence="4 5" id="KW-0472">Membrane</keyword>
<organism evidence="7 8">
    <name type="scientific">Candidatus Endolissoclinum faulkneri L5</name>
    <dbReference type="NCBI Taxonomy" id="1401328"/>
    <lineage>
        <taxon>Bacteria</taxon>
        <taxon>Pseudomonadati</taxon>
        <taxon>Pseudomonadota</taxon>
        <taxon>Alphaproteobacteria</taxon>
        <taxon>Rhodospirillales</taxon>
        <taxon>Rhodospirillaceae</taxon>
        <taxon>Candidatus Endolissoclinum</taxon>
    </lineage>
</organism>
<dbReference type="RefSeq" id="WP_025300720.1">
    <property type="nucleotide sequence ID" value="NZ_CP006745.1"/>
</dbReference>
<dbReference type="OrthoDB" id="7357768at2"/>
<gene>
    <name evidence="7" type="ORF">P856_631</name>
</gene>
<dbReference type="eggNOG" id="COG5416">
    <property type="taxonomic scope" value="Bacteria"/>
</dbReference>
<evidence type="ECO:0000256" key="3">
    <source>
        <dbReference type="ARBA" id="ARBA00022989"/>
    </source>
</evidence>
<dbReference type="GO" id="GO:0005886">
    <property type="term" value="C:plasma membrane"/>
    <property type="evidence" value="ECO:0007669"/>
    <property type="project" value="InterPro"/>
</dbReference>
<name>V9TUL5_9PROT</name>
<evidence type="ECO:0000256" key="5">
    <source>
        <dbReference type="SAM" id="Phobius"/>
    </source>
</evidence>
<dbReference type="EMBL" id="CP006745">
    <property type="protein sequence ID" value="AHC73842.1"/>
    <property type="molecule type" value="Genomic_DNA"/>
</dbReference>
<protein>
    <recommendedName>
        <fullName evidence="6">Lipopolysaccharide assembly protein A domain-containing protein</fullName>
    </recommendedName>
</protein>
<keyword evidence="8" id="KW-1185">Reference proteome</keyword>